<keyword evidence="6" id="KW-0507">mRNA processing</keyword>
<dbReference type="InterPro" id="IPR048840">
    <property type="entry name" value="PolA_pol_NTPase"/>
</dbReference>
<keyword evidence="9" id="KW-0547">Nucleotide-binding</keyword>
<organism evidence="16">
    <name type="scientific">Mucor ambiguus</name>
    <dbReference type="NCBI Taxonomy" id="91626"/>
    <lineage>
        <taxon>Eukaryota</taxon>
        <taxon>Fungi</taxon>
        <taxon>Fungi incertae sedis</taxon>
        <taxon>Mucoromycota</taxon>
        <taxon>Mucoromycotina</taxon>
        <taxon>Mucoromycetes</taxon>
        <taxon>Mucorales</taxon>
        <taxon>Mucorineae</taxon>
        <taxon>Mucoraceae</taxon>
        <taxon>Mucor</taxon>
    </lineage>
</organism>
<dbReference type="Pfam" id="PF04926">
    <property type="entry name" value="PAP_RNA-bind"/>
    <property type="match status" value="1"/>
</dbReference>
<keyword evidence="17" id="KW-1185">Reference proteome</keyword>
<evidence type="ECO:0000259" key="13">
    <source>
        <dbReference type="Pfam" id="PF04926"/>
    </source>
</evidence>
<dbReference type="InterPro" id="IPR007012">
    <property type="entry name" value="PolA_pol_cen_dom"/>
</dbReference>
<reference evidence="16" key="1">
    <citation type="submission" date="2014-09" db="EMBL/GenBank/DDBJ databases">
        <title>Draft genome sequence of an oleaginous Mucoromycotina fungus Mucor ambiguus NBRC6742.</title>
        <authorList>
            <person name="Takeda I."/>
            <person name="Yamane N."/>
            <person name="Morita T."/>
            <person name="Tamano K."/>
            <person name="Machida M."/>
            <person name="Baker S."/>
            <person name="Koike H."/>
        </authorList>
    </citation>
    <scope>NUCLEOTIDE SEQUENCE</scope>
    <source>
        <strain evidence="16">NBRC 6742</strain>
    </source>
</reference>
<dbReference type="Proteomes" id="UP000053815">
    <property type="component" value="Unassembled WGS sequence"/>
</dbReference>
<dbReference type="GO" id="GO:0046872">
    <property type="term" value="F:metal ion binding"/>
    <property type="evidence" value="ECO:0007669"/>
    <property type="project" value="UniProtKB-KW"/>
</dbReference>
<dbReference type="InterPro" id="IPR007010">
    <property type="entry name" value="PolA_pol_RNA-bd_dom"/>
</dbReference>
<protein>
    <recommendedName>
        <fullName evidence="5">polynucleotide adenylyltransferase</fullName>
        <ecNumber evidence="5">2.7.7.19</ecNumber>
    </recommendedName>
</protein>
<dbReference type="AlphaFoldDB" id="A0A0C9M633"/>
<evidence type="ECO:0000259" key="15">
    <source>
        <dbReference type="Pfam" id="PF20750"/>
    </source>
</evidence>
<comment type="cofactor">
    <cofactor evidence="1">
        <name>Mn(2+)</name>
        <dbReference type="ChEBI" id="CHEBI:29035"/>
    </cofactor>
</comment>
<dbReference type="InterPro" id="IPR043519">
    <property type="entry name" value="NT_sf"/>
</dbReference>
<evidence type="ECO:0000259" key="14">
    <source>
        <dbReference type="Pfam" id="PF04928"/>
    </source>
</evidence>
<dbReference type="STRING" id="91626.A0A0C9M633"/>
<dbReference type="Pfam" id="PF20750">
    <property type="entry name" value="PAP_NTPase"/>
    <property type="match status" value="1"/>
</dbReference>
<feature type="domain" description="Poly(A) polymerase nucleotidyltransferase" evidence="15">
    <location>
        <begin position="12"/>
        <end position="178"/>
    </location>
</feature>
<proteinExistence type="inferred from homology"/>
<keyword evidence="7" id="KW-0808">Transferase</keyword>
<evidence type="ECO:0000256" key="8">
    <source>
        <dbReference type="ARBA" id="ARBA00022723"/>
    </source>
</evidence>
<keyword evidence="12" id="KW-0539">Nucleus</keyword>
<dbReference type="GO" id="GO:1990817">
    <property type="term" value="F:poly(A) RNA polymerase activity"/>
    <property type="evidence" value="ECO:0007669"/>
    <property type="project" value="UniProtKB-EC"/>
</dbReference>
<dbReference type="SUPFAM" id="SSF81631">
    <property type="entry name" value="PAP/OAS1 substrate-binding domain"/>
    <property type="match status" value="1"/>
</dbReference>
<dbReference type="GO" id="GO:0005524">
    <property type="term" value="F:ATP binding"/>
    <property type="evidence" value="ECO:0007669"/>
    <property type="project" value="UniProtKB-KW"/>
</dbReference>
<evidence type="ECO:0000256" key="1">
    <source>
        <dbReference type="ARBA" id="ARBA00001936"/>
    </source>
</evidence>
<evidence type="ECO:0000313" key="17">
    <source>
        <dbReference type="Proteomes" id="UP000053815"/>
    </source>
</evidence>
<evidence type="ECO:0000256" key="10">
    <source>
        <dbReference type="ARBA" id="ARBA00022840"/>
    </source>
</evidence>
<evidence type="ECO:0000256" key="12">
    <source>
        <dbReference type="ARBA" id="ARBA00023242"/>
    </source>
</evidence>
<dbReference type="InterPro" id="IPR011068">
    <property type="entry name" value="NuclTrfase_I-like_C"/>
</dbReference>
<keyword evidence="8" id="KW-0479">Metal-binding</keyword>
<name>A0A0C9M633_9FUNG</name>
<evidence type="ECO:0000313" key="16">
    <source>
        <dbReference type="EMBL" id="GAN05176.1"/>
    </source>
</evidence>
<evidence type="ECO:0000256" key="6">
    <source>
        <dbReference type="ARBA" id="ARBA00022664"/>
    </source>
</evidence>
<comment type="cofactor">
    <cofactor evidence="2">
        <name>Mg(2+)</name>
        <dbReference type="ChEBI" id="CHEBI:18420"/>
    </cofactor>
</comment>
<dbReference type="GO" id="GO:0005634">
    <property type="term" value="C:nucleus"/>
    <property type="evidence" value="ECO:0007669"/>
    <property type="project" value="UniProtKB-SubCell"/>
</dbReference>
<comment type="similarity">
    <text evidence="4">Belongs to the poly(A) polymerase family.</text>
</comment>
<sequence length="504" mass="58774">MSDTQNLDNYWINYLKENDVIETEDEVSKSIRTDREKVIFLLNSVLSVFTSAVADENNYRGGEIPCFLKPFGSYGLGGYIRNADIDVVLICSQLIKRRDFFRFFPDTLRQLATIREIETIKNANVPIIKCVVDNISVDISFVRLRENHCDKNMDLLDDRYLKDIHETCRASLDGPRVNSFTKKQIRERHVYIFQRSLQCIKHWATRRQIYNKPIGYLNGSAWTLLLLKTYMDMRDTPNLSITLLTCTFFNKWRDWAWPAPVLLTGEIPGGEHGRRIELRHLPEFQDAVMPIVTPCYPVSSAAPNVTKSTLKIMTREFERAAVILDDASTEPKETLKKLFNNIEYFKKYQNFMTIITSSTLQSSHETWQRKMPNVIPQFLQMLEKSPDLRCIQPVTKPKLESHNYRTNEERKALEMGMSVAEAKQLDLNGQLNPGMVYLSFFFIGIQVESSCRFLNLSEQVDSFEKLLHSRRTKYDDDVRWHVTAFSRKKVKDIIFCNNRKHMAL</sequence>
<dbReference type="Gene3D" id="3.30.70.590">
    <property type="entry name" value="Poly(A) polymerase predicted RNA binding domain"/>
    <property type="match status" value="1"/>
</dbReference>
<dbReference type="GO" id="GO:0006397">
    <property type="term" value="P:mRNA processing"/>
    <property type="evidence" value="ECO:0007669"/>
    <property type="project" value="UniProtKB-KW"/>
</dbReference>
<dbReference type="GO" id="GO:0003723">
    <property type="term" value="F:RNA binding"/>
    <property type="evidence" value="ECO:0007669"/>
    <property type="project" value="InterPro"/>
</dbReference>
<keyword evidence="11" id="KW-0460">Magnesium</keyword>
<evidence type="ECO:0000256" key="2">
    <source>
        <dbReference type="ARBA" id="ARBA00001946"/>
    </source>
</evidence>
<dbReference type="SUPFAM" id="SSF81301">
    <property type="entry name" value="Nucleotidyltransferase"/>
    <property type="match status" value="1"/>
</dbReference>
<evidence type="ECO:0000256" key="7">
    <source>
        <dbReference type="ARBA" id="ARBA00022679"/>
    </source>
</evidence>
<dbReference type="CDD" id="cd05402">
    <property type="entry name" value="NT_PAP_TUTase"/>
    <property type="match status" value="1"/>
</dbReference>
<dbReference type="EMBL" id="DF836373">
    <property type="protein sequence ID" value="GAN05176.1"/>
    <property type="molecule type" value="Genomic_DNA"/>
</dbReference>
<accession>A0A0C9M633</accession>
<keyword evidence="10" id="KW-0067">ATP-binding</keyword>
<feature type="domain" description="Poly(A) polymerase RNA-binding" evidence="13">
    <location>
        <begin position="343"/>
        <end position="497"/>
    </location>
</feature>
<evidence type="ECO:0000256" key="3">
    <source>
        <dbReference type="ARBA" id="ARBA00004123"/>
    </source>
</evidence>
<dbReference type="SUPFAM" id="SSF55003">
    <property type="entry name" value="PAP/Archaeal CCA-adding enzyme, C-terminal domain"/>
    <property type="match status" value="1"/>
</dbReference>
<dbReference type="Gene3D" id="1.10.1410.10">
    <property type="match status" value="1"/>
</dbReference>
<evidence type="ECO:0000256" key="9">
    <source>
        <dbReference type="ARBA" id="ARBA00022741"/>
    </source>
</evidence>
<dbReference type="PANTHER" id="PTHR10682">
    <property type="entry name" value="POLY A POLYMERASE"/>
    <property type="match status" value="1"/>
</dbReference>
<dbReference type="Pfam" id="PF04928">
    <property type="entry name" value="PAP_central"/>
    <property type="match status" value="1"/>
</dbReference>
<dbReference type="EC" id="2.7.7.19" evidence="5"/>
<evidence type="ECO:0000256" key="5">
    <source>
        <dbReference type="ARBA" id="ARBA00012388"/>
    </source>
</evidence>
<gene>
    <name evidence="16" type="ORF">MAM1_0084c04645</name>
</gene>
<dbReference type="PANTHER" id="PTHR10682:SF10">
    <property type="entry name" value="POLYNUCLEOTIDE ADENYLYLTRANSFERASE"/>
    <property type="match status" value="1"/>
</dbReference>
<feature type="domain" description="Poly(A) polymerase central" evidence="14">
    <location>
        <begin position="193"/>
        <end position="340"/>
    </location>
</feature>
<dbReference type="GO" id="GO:0031123">
    <property type="term" value="P:RNA 3'-end processing"/>
    <property type="evidence" value="ECO:0007669"/>
    <property type="project" value="InterPro"/>
</dbReference>
<evidence type="ECO:0000256" key="4">
    <source>
        <dbReference type="ARBA" id="ARBA00010912"/>
    </source>
</evidence>
<evidence type="ECO:0000256" key="11">
    <source>
        <dbReference type="ARBA" id="ARBA00022842"/>
    </source>
</evidence>
<comment type="subcellular location">
    <subcellularLocation>
        <location evidence="3">Nucleus</location>
    </subcellularLocation>
</comment>
<dbReference type="Gene3D" id="3.30.460.10">
    <property type="entry name" value="Beta Polymerase, domain 2"/>
    <property type="match status" value="1"/>
</dbReference>
<dbReference type="OrthoDB" id="10263155at2759"/>